<accession>A0A5C3PM71</accession>
<evidence type="ECO:0000313" key="4">
    <source>
        <dbReference type="Proteomes" id="UP000308197"/>
    </source>
</evidence>
<feature type="compositionally biased region" description="Polar residues" evidence="1">
    <location>
        <begin position="394"/>
        <end position="409"/>
    </location>
</feature>
<name>A0A5C3PM71_9APHY</name>
<feature type="region of interest" description="Disordered" evidence="1">
    <location>
        <begin position="357"/>
        <end position="461"/>
    </location>
</feature>
<feature type="region of interest" description="Disordered" evidence="1">
    <location>
        <begin position="79"/>
        <end position="165"/>
    </location>
</feature>
<dbReference type="STRING" id="1314778.A0A5C3PM71"/>
<dbReference type="InterPro" id="IPR039931">
    <property type="entry name" value="EEIG1/2-like"/>
</dbReference>
<dbReference type="InterPro" id="IPR019448">
    <property type="entry name" value="NT-C2"/>
</dbReference>
<dbReference type="InParanoid" id="A0A5C3PM71"/>
<feature type="compositionally biased region" description="Low complexity" evidence="1">
    <location>
        <begin position="1"/>
        <end position="14"/>
    </location>
</feature>
<proteinExistence type="predicted"/>
<keyword evidence="4" id="KW-1185">Reference proteome</keyword>
<protein>
    <recommendedName>
        <fullName evidence="2">C2 NT-type domain-containing protein</fullName>
    </recommendedName>
</protein>
<feature type="compositionally biased region" description="Pro residues" evidence="1">
    <location>
        <begin position="449"/>
        <end position="461"/>
    </location>
</feature>
<dbReference type="PANTHER" id="PTHR21456:SF1">
    <property type="entry name" value="C2 NT-TYPE DOMAIN-CONTAINING PROTEIN"/>
    <property type="match status" value="1"/>
</dbReference>
<feature type="compositionally biased region" description="Polar residues" evidence="1">
    <location>
        <begin position="436"/>
        <end position="446"/>
    </location>
</feature>
<reference evidence="3 4" key="1">
    <citation type="journal article" date="2019" name="Nat. Ecol. Evol.">
        <title>Megaphylogeny resolves global patterns of mushroom evolution.</title>
        <authorList>
            <person name="Varga T."/>
            <person name="Krizsan K."/>
            <person name="Foldi C."/>
            <person name="Dima B."/>
            <person name="Sanchez-Garcia M."/>
            <person name="Sanchez-Ramirez S."/>
            <person name="Szollosi G.J."/>
            <person name="Szarkandi J.G."/>
            <person name="Papp V."/>
            <person name="Albert L."/>
            <person name="Andreopoulos W."/>
            <person name="Angelini C."/>
            <person name="Antonin V."/>
            <person name="Barry K.W."/>
            <person name="Bougher N.L."/>
            <person name="Buchanan P."/>
            <person name="Buyck B."/>
            <person name="Bense V."/>
            <person name="Catcheside P."/>
            <person name="Chovatia M."/>
            <person name="Cooper J."/>
            <person name="Damon W."/>
            <person name="Desjardin D."/>
            <person name="Finy P."/>
            <person name="Geml J."/>
            <person name="Haridas S."/>
            <person name="Hughes K."/>
            <person name="Justo A."/>
            <person name="Karasinski D."/>
            <person name="Kautmanova I."/>
            <person name="Kiss B."/>
            <person name="Kocsube S."/>
            <person name="Kotiranta H."/>
            <person name="LaButti K.M."/>
            <person name="Lechner B.E."/>
            <person name="Liimatainen K."/>
            <person name="Lipzen A."/>
            <person name="Lukacs Z."/>
            <person name="Mihaltcheva S."/>
            <person name="Morgado L.N."/>
            <person name="Niskanen T."/>
            <person name="Noordeloos M.E."/>
            <person name="Ohm R.A."/>
            <person name="Ortiz-Santana B."/>
            <person name="Ovrebo C."/>
            <person name="Racz N."/>
            <person name="Riley R."/>
            <person name="Savchenko A."/>
            <person name="Shiryaev A."/>
            <person name="Soop K."/>
            <person name="Spirin V."/>
            <person name="Szebenyi C."/>
            <person name="Tomsovsky M."/>
            <person name="Tulloss R.E."/>
            <person name="Uehling J."/>
            <person name="Grigoriev I.V."/>
            <person name="Vagvolgyi C."/>
            <person name="Papp T."/>
            <person name="Martin F.M."/>
            <person name="Miettinen O."/>
            <person name="Hibbett D.S."/>
            <person name="Nagy L.G."/>
        </authorList>
    </citation>
    <scope>NUCLEOTIDE SEQUENCE [LARGE SCALE GENOMIC DNA]</scope>
    <source>
        <strain evidence="3 4">HHB13444</strain>
    </source>
</reference>
<organism evidence="3 4">
    <name type="scientific">Polyporus arcularius HHB13444</name>
    <dbReference type="NCBI Taxonomy" id="1314778"/>
    <lineage>
        <taxon>Eukaryota</taxon>
        <taxon>Fungi</taxon>
        <taxon>Dikarya</taxon>
        <taxon>Basidiomycota</taxon>
        <taxon>Agaricomycotina</taxon>
        <taxon>Agaricomycetes</taxon>
        <taxon>Polyporales</taxon>
        <taxon>Polyporaceae</taxon>
        <taxon>Polyporus</taxon>
    </lineage>
</organism>
<gene>
    <name evidence="3" type="ORF">K466DRAFT_564166</name>
</gene>
<feature type="domain" description="C2 NT-type" evidence="2">
    <location>
        <begin position="28"/>
        <end position="265"/>
    </location>
</feature>
<evidence type="ECO:0000259" key="2">
    <source>
        <dbReference type="PROSITE" id="PS51840"/>
    </source>
</evidence>
<feature type="compositionally biased region" description="Basic and acidic residues" evidence="1">
    <location>
        <begin position="372"/>
        <end position="384"/>
    </location>
</feature>
<dbReference type="AlphaFoldDB" id="A0A5C3PM71"/>
<dbReference type="Proteomes" id="UP000308197">
    <property type="component" value="Unassembled WGS sequence"/>
</dbReference>
<feature type="compositionally biased region" description="Acidic residues" evidence="1">
    <location>
        <begin position="95"/>
        <end position="110"/>
    </location>
</feature>
<dbReference type="PANTHER" id="PTHR21456">
    <property type="entry name" value="FAMILY WITH SEQUENCE SIMILARITY 102"/>
    <property type="match status" value="1"/>
</dbReference>
<feature type="region of interest" description="Disordered" evidence="1">
    <location>
        <begin position="1"/>
        <end position="26"/>
    </location>
</feature>
<dbReference type="Pfam" id="PF10358">
    <property type="entry name" value="NT-C2"/>
    <property type="match status" value="1"/>
</dbReference>
<feature type="compositionally biased region" description="Basic and acidic residues" evidence="1">
    <location>
        <begin position="128"/>
        <end position="137"/>
    </location>
</feature>
<evidence type="ECO:0000256" key="1">
    <source>
        <dbReference type="SAM" id="MobiDB-lite"/>
    </source>
</evidence>
<dbReference type="EMBL" id="ML211077">
    <property type="protein sequence ID" value="TFK89408.1"/>
    <property type="molecule type" value="Genomic_DNA"/>
</dbReference>
<sequence>MSASTSTSSGGSSTPNPPSHGHGLRTQLGHLIPRHALFQVHLHIDQLSNVPLIKGEFGVRWKFKNVQSGSGLLAKMKGHRTWSGRGKAAGVEEASGAEEGEMDEEDETEGDSTHDTAEDDQSAADSPRSLRDVEAQRAFETAHPPDAPTPIINGHSDSSTSAQEARGMTPWMPLQNYNVKFDYSVNVVVQMDVHRETGDLLPSELKLVVMQRVISGDPDAPHHPRLGAVYLNLAEYADAGKVTRRYLLRQSKTNATLKLTIELEHIGGEKHYKSPPLRKGEILASVSGILADNGLFHTRFARELDLYVGADKPEDDNHFPYADQHGRVQADRLANSYGLRTTEHLIEALFNPVASESDPTPFTYYAPPTQLERTDSLTRDDEPQHALNGRRSVDSSVGSASYVASTSEHSNFDPGMAADAASMPSNRHWWQKIRSRPNTPARTTFRPSSPAPPVPVPVRHG</sequence>
<evidence type="ECO:0000313" key="3">
    <source>
        <dbReference type="EMBL" id="TFK89408.1"/>
    </source>
</evidence>
<dbReference type="PROSITE" id="PS51840">
    <property type="entry name" value="C2_NT"/>
    <property type="match status" value="1"/>
</dbReference>